<dbReference type="EMBL" id="BARS01057066">
    <property type="protein sequence ID" value="GAG48320.1"/>
    <property type="molecule type" value="Genomic_DNA"/>
</dbReference>
<evidence type="ECO:0000313" key="2">
    <source>
        <dbReference type="EMBL" id="GAG48320.1"/>
    </source>
</evidence>
<accession>X0XY79</accession>
<reference evidence="2" key="1">
    <citation type="journal article" date="2014" name="Front. Microbiol.">
        <title>High frequency of phylogenetically diverse reductive dehalogenase-homologous genes in deep subseafloor sedimentary metagenomes.</title>
        <authorList>
            <person name="Kawai M."/>
            <person name="Futagami T."/>
            <person name="Toyoda A."/>
            <person name="Takaki Y."/>
            <person name="Nishi S."/>
            <person name="Hori S."/>
            <person name="Arai W."/>
            <person name="Tsubouchi T."/>
            <person name="Morono Y."/>
            <person name="Uchiyama I."/>
            <person name="Ito T."/>
            <person name="Fujiyama A."/>
            <person name="Inagaki F."/>
            <person name="Takami H."/>
        </authorList>
    </citation>
    <scope>NUCLEOTIDE SEQUENCE</scope>
    <source>
        <strain evidence="2">Expedition CK06-06</strain>
    </source>
</reference>
<organism evidence="2">
    <name type="scientific">marine sediment metagenome</name>
    <dbReference type="NCBI Taxonomy" id="412755"/>
    <lineage>
        <taxon>unclassified sequences</taxon>
        <taxon>metagenomes</taxon>
        <taxon>ecological metagenomes</taxon>
    </lineage>
</organism>
<dbReference type="AlphaFoldDB" id="X0XY79"/>
<feature type="non-terminal residue" evidence="2">
    <location>
        <position position="50"/>
    </location>
</feature>
<gene>
    <name evidence="2" type="ORF">S01H1_83822</name>
</gene>
<evidence type="ECO:0000256" key="1">
    <source>
        <dbReference type="SAM" id="MobiDB-lite"/>
    </source>
</evidence>
<name>X0XY79_9ZZZZ</name>
<comment type="caution">
    <text evidence="2">The sequence shown here is derived from an EMBL/GenBank/DDBJ whole genome shotgun (WGS) entry which is preliminary data.</text>
</comment>
<protein>
    <submittedName>
        <fullName evidence="2">Uncharacterized protein</fullName>
    </submittedName>
</protein>
<feature type="region of interest" description="Disordered" evidence="1">
    <location>
        <begin position="28"/>
        <end position="50"/>
    </location>
</feature>
<sequence>MGWNRRRGAAIDFGEINGAFMDMLNGEVTRRSSKPIRNRAGPRGSRRIGS</sequence>
<proteinExistence type="predicted"/>